<evidence type="ECO:0000259" key="9">
    <source>
        <dbReference type="Pfam" id="PF13231"/>
    </source>
</evidence>
<dbReference type="STRING" id="735517.SAMN05444272_2120"/>
<evidence type="ECO:0000256" key="3">
    <source>
        <dbReference type="ARBA" id="ARBA00022676"/>
    </source>
</evidence>
<keyword evidence="4 10" id="KW-0808">Transferase</keyword>
<dbReference type="GO" id="GO:0016763">
    <property type="term" value="F:pentosyltransferase activity"/>
    <property type="evidence" value="ECO:0007669"/>
    <property type="project" value="TreeGrafter"/>
</dbReference>
<evidence type="ECO:0000313" key="11">
    <source>
        <dbReference type="Proteomes" id="UP000186002"/>
    </source>
</evidence>
<dbReference type="PANTHER" id="PTHR33908:SF11">
    <property type="entry name" value="MEMBRANE PROTEIN"/>
    <property type="match status" value="1"/>
</dbReference>
<feature type="transmembrane region" description="Helical" evidence="8">
    <location>
        <begin position="119"/>
        <end position="137"/>
    </location>
</feature>
<evidence type="ECO:0000256" key="1">
    <source>
        <dbReference type="ARBA" id="ARBA00004651"/>
    </source>
</evidence>
<reference evidence="10 11" key="1">
    <citation type="submission" date="2016-11" db="EMBL/GenBank/DDBJ databases">
        <authorList>
            <person name="Jaros S."/>
            <person name="Januszkiewicz K."/>
            <person name="Wedrychowicz H."/>
        </authorList>
    </citation>
    <scope>NUCLEOTIDE SEQUENCE [LARGE SCALE GENOMIC DNA]</scope>
    <source>
        <strain evidence="10 11">DSM 22153</strain>
    </source>
</reference>
<dbReference type="InterPro" id="IPR038731">
    <property type="entry name" value="RgtA/B/C-like"/>
</dbReference>
<evidence type="ECO:0000256" key="5">
    <source>
        <dbReference type="ARBA" id="ARBA00022692"/>
    </source>
</evidence>
<dbReference type="EMBL" id="FRBW01000002">
    <property type="protein sequence ID" value="SHM24007.1"/>
    <property type="molecule type" value="Genomic_DNA"/>
</dbReference>
<evidence type="ECO:0000256" key="2">
    <source>
        <dbReference type="ARBA" id="ARBA00022475"/>
    </source>
</evidence>
<feature type="transmembrane region" description="Helical" evidence="8">
    <location>
        <begin position="195"/>
        <end position="211"/>
    </location>
</feature>
<dbReference type="PANTHER" id="PTHR33908">
    <property type="entry name" value="MANNOSYLTRANSFERASE YKCB-RELATED"/>
    <property type="match status" value="1"/>
</dbReference>
<evidence type="ECO:0000256" key="7">
    <source>
        <dbReference type="ARBA" id="ARBA00023136"/>
    </source>
</evidence>
<gene>
    <name evidence="10" type="ORF">SAMN05444272_2120</name>
</gene>
<sequence>MSHDTLAPKLSPGSRREQLWTWAIGGILLLAAALRLPYLDRTSLWYDEAVSWSQSKGTLTGLLAQVAGDNYPPLHNLMLWATMKLGGDSEIALRLPSALCGLLAVWLVYLLGKTVFSRTAGLLAATLLALSPFHVWYSTEARMYSVFAATGLLYLLGIARLLTASPHAPQTRNAGLATLGGVLFLYSHAYAPFSIAGAGAVLVLLVGFNLLRSTGERRDNRSLLLALIATALAGAAFLPWLAVLLARARHVVDGGFWIAYPDLNFLTVMVREITGSEYAFLILVVLAALALLLPGTARKRANSSALVLAGFALAPWVIAYLISVTLRPILFDRYLIAAFPVLLLLASAGAERLLSRCGALALLSVMLVWTAGPLNHALRDKIRPEWRSIAETYLKDRGKDAPILLHKPFALPALAYYLKDQAQPVLVATAGDLAAAFDQPEVWLLICHSGKTEMQDMIDAVPAAYHETGRWRGFGWGTSGLTLLKFEAEKISNNER</sequence>
<proteinExistence type="predicted"/>
<feature type="transmembrane region" description="Helical" evidence="8">
    <location>
        <begin position="334"/>
        <end position="354"/>
    </location>
</feature>
<keyword evidence="6 8" id="KW-1133">Transmembrane helix</keyword>
<evidence type="ECO:0000313" key="10">
    <source>
        <dbReference type="EMBL" id="SHM24007.1"/>
    </source>
</evidence>
<accession>A0A1M7H7F5</accession>
<dbReference type="InterPro" id="IPR050297">
    <property type="entry name" value="LipidA_mod_glycosyltrf_83"/>
</dbReference>
<name>A0A1M7H7F5_9HYPH</name>
<feature type="transmembrane region" description="Helical" evidence="8">
    <location>
        <begin position="19"/>
        <end position="38"/>
    </location>
</feature>
<comment type="subcellular location">
    <subcellularLocation>
        <location evidence="1">Cell membrane</location>
        <topology evidence="1">Multi-pass membrane protein</topology>
    </subcellularLocation>
</comment>
<feature type="transmembrane region" description="Helical" evidence="8">
    <location>
        <begin position="223"/>
        <end position="242"/>
    </location>
</feature>
<feature type="transmembrane region" description="Helical" evidence="8">
    <location>
        <begin position="143"/>
        <end position="162"/>
    </location>
</feature>
<dbReference type="Proteomes" id="UP000186002">
    <property type="component" value="Unassembled WGS sequence"/>
</dbReference>
<dbReference type="GO" id="GO:0005886">
    <property type="term" value="C:plasma membrane"/>
    <property type="evidence" value="ECO:0007669"/>
    <property type="project" value="UniProtKB-SubCell"/>
</dbReference>
<keyword evidence="3 10" id="KW-0328">Glycosyltransferase</keyword>
<dbReference type="AlphaFoldDB" id="A0A1M7H7F5"/>
<keyword evidence="7 8" id="KW-0472">Membrane</keyword>
<dbReference type="GO" id="GO:0009103">
    <property type="term" value="P:lipopolysaccharide biosynthetic process"/>
    <property type="evidence" value="ECO:0007669"/>
    <property type="project" value="UniProtKB-ARBA"/>
</dbReference>
<keyword evidence="11" id="KW-1185">Reference proteome</keyword>
<keyword evidence="5 8" id="KW-0812">Transmembrane</keyword>
<dbReference type="Pfam" id="PF13231">
    <property type="entry name" value="PMT_2"/>
    <property type="match status" value="1"/>
</dbReference>
<feature type="domain" description="Glycosyltransferase RgtA/B/C/D-like" evidence="9">
    <location>
        <begin position="72"/>
        <end position="196"/>
    </location>
</feature>
<feature type="transmembrane region" description="Helical" evidence="8">
    <location>
        <begin position="360"/>
        <end position="378"/>
    </location>
</feature>
<evidence type="ECO:0000256" key="6">
    <source>
        <dbReference type="ARBA" id="ARBA00022989"/>
    </source>
</evidence>
<keyword evidence="2" id="KW-1003">Cell membrane</keyword>
<feature type="transmembrane region" description="Helical" evidence="8">
    <location>
        <begin position="303"/>
        <end position="322"/>
    </location>
</feature>
<feature type="transmembrane region" description="Helical" evidence="8">
    <location>
        <begin position="91"/>
        <end position="112"/>
    </location>
</feature>
<evidence type="ECO:0000256" key="8">
    <source>
        <dbReference type="SAM" id="Phobius"/>
    </source>
</evidence>
<protein>
    <submittedName>
        <fullName evidence="10">Dolichyl-phosphate-mannose-protein mannosyltransferase</fullName>
    </submittedName>
</protein>
<dbReference type="RefSeq" id="WP_073012764.1">
    <property type="nucleotide sequence ID" value="NZ_FRBW01000002.1"/>
</dbReference>
<feature type="transmembrane region" description="Helical" evidence="8">
    <location>
        <begin position="278"/>
        <end position="297"/>
    </location>
</feature>
<organism evidence="10 11">
    <name type="scientific">Roseibium suaedae</name>
    <dbReference type="NCBI Taxonomy" id="735517"/>
    <lineage>
        <taxon>Bacteria</taxon>
        <taxon>Pseudomonadati</taxon>
        <taxon>Pseudomonadota</taxon>
        <taxon>Alphaproteobacteria</taxon>
        <taxon>Hyphomicrobiales</taxon>
        <taxon>Stappiaceae</taxon>
        <taxon>Roseibium</taxon>
    </lineage>
</organism>
<evidence type="ECO:0000256" key="4">
    <source>
        <dbReference type="ARBA" id="ARBA00022679"/>
    </source>
</evidence>